<dbReference type="AlphaFoldDB" id="A0A4P9XWY7"/>
<evidence type="ECO:0000256" key="4">
    <source>
        <dbReference type="ARBA" id="ARBA00022603"/>
    </source>
</evidence>
<dbReference type="GO" id="GO:0008650">
    <property type="term" value="F:rRNA (uridine-2'-O-)-methyltransferase activity"/>
    <property type="evidence" value="ECO:0007669"/>
    <property type="project" value="TreeGrafter"/>
</dbReference>
<dbReference type="Gene3D" id="3.40.50.150">
    <property type="entry name" value="Vaccinia Virus protein VP39"/>
    <property type="match status" value="1"/>
</dbReference>
<evidence type="ECO:0000256" key="2">
    <source>
        <dbReference type="ARBA" id="ARBA00022517"/>
    </source>
</evidence>
<evidence type="ECO:0000259" key="11">
    <source>
        <dbReference type="Pfam" id="PF07780"/>
    </source>
</evidence>
<protein>
    <submittedName>
        <fullName evidence="13">Spb1 C-terminal domain-containing protein</fullName>
    </submittedName>
</protein>
<feature type="active site" description="Proton acceptor" evidence="8">
    <location>
        <position position="157"/>
    </location>
</feature>
<feature type="compositionally biased region" description="Acidic residues" evidence="9">
    <location>
        <begin position="442"/>
        <end position="465"/>
    </location>
</feature>
<feature type="compositionally biased region" description="Acidic residues" evidence="9">
    <location>
        <begin position="609"/>
        <end position="621"/>
    </location>
</feature>
<feature type="compositionally biased region" description="Basic and acidic residues" evidence="9">
    <location>
        <begin position="811"/>
        <end position="826"/>
    </location>
</feature>
<feature type="binding site" evidence="8">
    <location>
        <position position="76"/>
    </location>
    <ligand>
        <name>S-adenosyl-L-methionine</name>
        <dbReference type="ChEBI" id="CHEBI:59789"/>
    </ligand>
</feature>
<dbReference type="GO" id="GO:0005730">
    <property type="term" value="C:nucleolus"/>
    <property type="evidence" value="ECO:0007669"/>
    <property type="project" value="UniProtKB-SubCell"/>
</dbReference>
<keyword evidence="3 8" id="KW-0698">rRNA processing</keyword>
<dbReference type="OrthoDB" id="1287559at2759"/>
<dbReference type="HAMAP" id="MF_03163">
    <property type="entry name" value="RNA_methyltr_E_SPB1"/>
    <property type="match status" value="1"/>
</dbReference>
<dbReference type="GO" id="GO:0000463">
    <property type="term" value="P:maturation of LSU-rRNA from tricistronic rRNA transcript (SSU-rRNA, 5.8S rRNA, LSU-rRNA)"/>
    <property type="evidence" value="ECO:0007669"/>
    <property type="project" value="TreeGrafter"/>
</dbReference>
<dbReference type="InterPro" id="IPR002877">
    <property type="entry name" value="RNA_MeTrfase_FtsJ_dom"/>
</dbReference>
<evidence type="ECO:0000259" key="12">
    <source>
        <dbReference type="Pfam" id="PF11861"/>
    </source>
</evidence>
<dbReference type="GO" id="GO:0016435">
    <property type="term" value="F:rRNA (guanine) methyltransferase activity"/>
    <property type="evidence" value="ECO:0007669"/>
    <property type="project" value="TreeGrafter"/>
</dbReference>
<dbReference type="InterPro" id="IPR012920">
    <property type="entry name" value="rRNA_MeTfrase_SPB1-like_C"/>
</dbReference>
<feature type="binding site" evidence="8">
    <location>
        <position position="58"/>
    </location>
    <ligand>
        <name>S-adenosyl-L-methionine</name>
        <dbReference type="ChEBI" id="CHEBI:59789"/>
    </ligand>
</feature>
<feature type="compositionally biased region" description="Basic and acidic residues" evidence="9">
    <location>
        <begin position="337"/>
        <end position="347"/>
    </location>
</feature>
<feature type="compositionally biased region" description="Basic residues" evidence="9">
    <location>
        <begin position="379"/>
        <end position="390"/>
    </location>
</feature>
<dbReference type="InterPro" id="IPR015507">
    <property type="entry name" value="rRNA-MeTfrase_E"/>
</dbReference>
<keyword evidence="7 8" id="KW-0539">Nucleus</keyword>
<organism evidence="13 14">
    <name type="scientific">Thamnocephalis sphaerospora</name>
    <dbReference type="NCBI Taxonomy" id="78915"/>
    <lineage>
        <taxon>Eukaryota</taxon>
        <taxon>Fungi</taxon>
        <taxon>Fungi incertae sedis</taxon>
        <taxon>Zoopagomycota</taxon>
        <taxon>Zoopagomycotina</taxon>
        <taxon>Zoopagomycetes</taxon>
        <taxon>Zoopagales</taxon>
        <taxon>Sigmoideomycetaceae</taxon>
        <taxon>Thamnocephalis</taxon>
    </lineage>
</organism>
<evidence type="ECO:0000256" key="1">
    <source>
        <dbReference type="ARBA" id="ARBA00004604"/>
    </source>
</evidence>
<dbReference type="GO" id="GO:0000466">
    <property type="term" value="P:maturation of 5.8S rRNA from tricistronic rRNA transcript (SSU-rRNA, 5.8S rRNA, LSU-rRNA)"/>
    <property type="evidence" value="ECO:0007669"/>
    <property type="project" value="TreeGrafter"/>
</dbReference>
<feature type="region of interest" description="Disordered" evidence="9">
    <location>
        <begin position="424"/>
        <end position="621"/>
    </location>
</feature>
<proteinExistence type="inferred from homology"/>
<dbReference type="GO" id="GO:0030687">
    <property type="term" value="C:preribosome, large subunit precursor"/>
    <property type="evidence" value="ECO:0007669"/>
    <property type="project" value="TreeGrafter"/>
</dbReference>
<evidence type="ECO:0000256" key="9">
    <source>
        <dbReference type="SAM" id="MobiDB-lite"/>
    </source>
</evidence>
<name>A0A4P9XWY7_9FUNG</name>
<dbReference type="Pfam" id="PF11861">
    <property type="entry name" value="DUF3381"/>
    <property type="match status" value="1"/>
</dbReference>
<keyword evidence="2 8" id="KW-0690">Ribosome biogenesis</keyword>
<dbReference type="PANTHER" id="PTHR10920:SF13">
    <property type="entry name" value="PRE-RRNA 2'-O-RIBOSE RNA METHYLTRANSFERASE FTSJ3"/>
    <property type="match status" value="1"/>
</dbReference>
<feature type="region of interest" description="Disordered" evidence="9">
    <location>
        <begin position="794"/>
        <end position="836"/>
    </location>
</feature>
<dbReference type="Proteomes" id="UP000271241">
    <property type="component" value="Unassembled WGS sequence"/>
</dbReference>
<keyword evidence="14" id="KW-1185">Reference proteome</keyword>
<dbReference type="STRING" id="78915.A0A4P9XWY7"/>
<feature type="binding site" evidence="8">
    <location>
        <position position="117"/>
    </location>
    <ligand>
        <name>S-adenosyl-L-methionine</name>
        <dbReference type="ChEBI" id="CHEBI:59789"/>
    </ligand>
</feature>
<evidence type="ECO:0000256" key="3">
    <source>
        <dbReference type="ARBA" id="ARBA00022552"/>
    </source>
</evidence>
<dbReference type="InterPro" id="IPR050082">
    <property type="entry name" value="RNA_methyltr_RlmE"/>
</dbReference>
<dbReference type="Pfam" id="PF07780">
    <property type="entry name" value="Spb1_C"/>
    <property type="match status" value="1"/>
</dbReference>
<feature type="compositionally biased region" description="Basic and acidic residues" evidence="9">
    <location>
        <begin position="599"/>
        <end position="608"/>
    </location>
</feature>
<keyword evidence="6 8" id="KW-0949">S-adenosyl-L-methionine</keyword>
<dbReference type="EMBL" id="KZ992479">
    <property type="protein sequence ID" value="RKP09950.1"/>
    <property type="molecule type" value="Genomic_DNA"/>
</dbReference>
<keyword evidence="4 8" id="KW-0489">Methyltransferase</keyword>
<dbReference type="Pfam" id="PF01728">
    <property type="entry name" value="FtsJ"/>
    <property type="match status" value="1"/>
</dbReference>
<evidence type="ECO:0000313" key="13">
    <source>
        <dbReference type="EMBL" id="RKP09950.1"/>
    </source>
</evidence>
<feature type="domain" description="Ribosomal RNA methyltransferase SPB1-like C-terminal" evidence="11">
    <location>
        <begin position="614"/>
        <end position="829"/>
    </location>
</feature>
<evidence type="ECO:0000256" key="7">
    <source>
        <dbReference type="ARBA" id="ARBA00023242"/>
    </source>
</evidence>
<evidence type="ECO:0000256" key="5">
    <source>
        <dbReference type="ARBA" id="ARBA00022679"/>
    </source>
</evidence>
<feature type="compositionally biased region" description="Basic and acidic residues" evidence="9">
    <location>
        <begin position="471"/>
        <end position="482"/>
    </location>
</feature>
<evidence type="ECO:0000259" key="10">
    <source>
        <dbReference type="Pfam" id="PF01728"/>
    </source>
</evidence>
<feature type="domain" description="DUF3381" evidence="12">
    <location>
        <begin position="235"/>
        <end position="397"/>
    </location>
</feature>
<gene>
    <name evidence="13" type="ORF">THASP1DRAFT_34262</name>
</gene>
<dbReference type="InterPro" id="IPR028589">
    <property type="entry name" value="SPB1-like"/>
</dbReference>
<sequence length="836" mass="94028">MGFKKKTGKGRLDKYYHLAKEQGYRARSAFKLIQLNKKYNFLSTAKCLVDLCAAPGGWLQVAAKYMPVPSLIIGIDLAPIKPIPNVLAFQQDITTEKCRQLLRENLKTWKVDVFLHDGAPNVGQAWVQDAYTQSELVLSSLKLAVEFLNKGGTFVTKVFRSKDYNNLMWVFGQLFRKVEATKPPSSRNISAEIFVVCRDFIAPKKIDPKFLDARHVFKEIDEDAPTGKPINIFAPEKRNRHRDGYDDGDYTLFKSVDAMTFIRADDPVAVVSRCNTLTFESDEARLLLKHPATDEEIKACCADIKVLGKRDFKILLRWQKEMVKAFKIDEEKQRAAEAEAAAAKEAEGGSGSSGEEDSTDDEDAIADELDNLTKEEDRKKKREKRRKAEKRRKEIERMQLKMIVPTDIGMDQAADEELFNLGKIKKSDVSDEDADGDVHMGDEDDAAGVELSSDEEGLQMEDELDAMYNSYREKRMARDPKYRVKQLRNQETEFTGFDAPKRDSDSSSGSEDEDSDLGEADAVNDEDDEAAIRAMKLRAREERKRKRAAQQNPLLMDMDEDDAAAQKPASQRAKDWFSQDLFAGISDGEDEAGDAKAVSADRRKKEMAESSDEASDDDDVEVVAREISDYESDAGSDAGAEAGHGGSNDVDLITAEAMTLAQSLVNRKKTRASLIDDGFNKRAFNDDQGLPAWFLDDENRHNKINLPVTKEAVRAIREKLKLLNARPIKKIAEAKARKKMRAVQRAAKMAKKANNIAENDDMTEAEKASSIAKLAAKQAAKRPKQEVKLVVARGSNRGLQGRPKGVKGRYKMVDSRMKKELRSQKRIEKKLKKRRK</sequence>
<feature type="binding site" evidence="8">
    <location>
        <position position="92"/>
    </location>
    <ligand>
        <name>S-adenosyl-L-methionine</name>
        <dbReference type="ChEBI" id="CHEBI:59789"/>
    </ligand>
</feature>
<reference evidence="14" key="1">
    <citation type="journal article" date="2018" name="Nat. Microbiol.">
        <title>Leveraging single-cell genomics to expand the fungal tree of life.</title>
        <authorList>
            <person name="Ahrendt S.R."/>
            <person name="Quandt C.A."/>
            <person name="Ciobanu D."/>
            <person name="Clum A."/>
            <person name="Salamov A."/>
            <person name="Andreopoulos B."/>
            <person name="Cheng J.F."/>
            <person name="Woyke T."/>
            <person name="Pelin A."/>
            <person name="Henrissat B."/>
            <person name="Reynolds N.K."/>
            <person name="Benny G.L."/>
            <person name="Smith M.E."/>
            <person name="James T.Y."/>
            <person name="Grigoriev I.V."/>
        </authorList>
    </citation>
    <scope>NUCLEOTIDE SEQUENCE [LARGE SCALE GENOMIC DNA]</scope>
    <source>
        <strain evidence="14">RSA 1356</strain>
    </source>
</reference>
<dbReference type="FunFam" id="3.40.50.150:FF:000004">
    <property type="entry name" value="AdoMet-dependent rRNA methyltransferase SPB1"/>
    <property type="match status" value="1"/>
</dbReference>
<dbReference type="InterPro" id="IPR024576">
    <property type="entry name" value="rRNA_MeTfrase_Spb1_DUF3381"/>
</dbReference>
<dbReference type="InterPro" id="IPR029063">
    <property type="entry name" value="SAM-dependent_MTases_sf"/>
</dbReference>
<dbReference type="SUPFAM" id="SSF53335">
    <property type="entry name" value="S-adenosyl-L-methionine-dependent methyltransferases"/>
    <property type="match status" value="1"/>
</dbReference>
<evidence type="ECO:0000313" key="14">
    <source>
        <dbReference type="Proteomes" id="UP000271241"/>
    </source>
</evidence>
<feature type="region of interest" description="Disordered" evidence="9">
    <location>
        <begin position="337"/>
        <end position="392"/>
    </location>
</feature>
<accession>A0A4P9XWY7</accession>
<feature type="region of interest" description="Disordered" evidence="9">
    <location>
        <begin position="628"/>
        <end position="647"/>
    </location>
</feature>
<feature type="compositionally biased region" description="Acidic residues" evidence="9">
    <location>
        <begin position="510"/>
        <end position="529"/>
    </location>
</feature>
<evidence type="ECO:0000256" key="8">
    <source>
        <dbReference type="HAMAP-Rule" id="MF_03163"/>
    </source>
</evidence>
<feature type="binding site" evidence="8">
    <location>
        <position position="56"/>
    </location>
    <ligand>
        <name>S-adenosyl-L-methionine</name>
        <dbReference type="ChEBI" id="CHEBI:59789"/>
    </ligand>
</feature>
<keyword evidence="5 8" id="KW-0808">Transferase</keyword>
<feature type="compositionally biased region" description="Basic residues" evidence="9">
    <location>
        <begin position="827"/>
        <end position="836"/>
    </location>
</feature>
<evidence type="ECO:0000256" key="6">
    <source>
        <dbReference type="ARBA" id="ARBA00022691"/>
    </source>
</evidence>
<dbReference type="PANTHER" id="PTHR10920">
    <property type="entry name" value="RIBOSOMAL RNA METHYLTRANSFERASE"/>
    <property type="match status" value="1"/>
</dbReference>
<dbReference type="HAMAP" id="MF_01547">
    <property type="entry name" value="RNA_methyltr_E"/>
    <property type="match status" value="1"/>
</dbReference>
<comment type="subcellular location">
    <subcellularLocation>
        <location evidence="1 8">Nucleus</location>
        <location evidence="1 8">Nucleolus</location>
    </subcellularLocation>
</comment>
<feature type="domain" description="Ribosomal RNA methyltransferase FtsJ" evidence="10">
    <location>
        <begin position="24"/>
        <end position="200"/>
    </location>
</feature>
<comment type="similarity">
    <text evidence="8">Belongs to the class I-like SAM-binding methyltransferase superfamily. RNA methyltransferase RlmE family. SPB1 subfamily.</text>
</comment>
<feature type="compositionally biased region" description="Acidic residues" evidence="9">
    <location>
        <begin position="354"/>
        <end position="370"/>
    </location>
</feature>